<organism evidence="2 3">
    <name type="scientific">Loa loa</name>
    <name type="common">Eye worm</name>
    <name type="synonym">Filaria loa</name>
    <dbReference type="NCBI Taxonomy" id="7209"/>
    <lineage>
        <taxon>Eukaryota</taxon>
        <taxon>Metazoa</taxon>
        <taxon>Ecdysozoa</taxon>
        <taxon>Nematoda</taxon>
        <taxon>Chromadorea</taxon>
        <taxon>Rhabditida</taxon>
        <taxon>Spirurina</taxon>
        <taxon>Spiruromorpha</taxon>
        <taxon>Filarioidea</taxon>
        <taxon>Onchocercidae</taxon>
        <taxon>Loa</taxon>
    </lineage>
</organism>
<dbReference type="InParanoid" id="A0A1I7VXK2"/>
<feature type="compositionally biased region" description="Polar residues" evidence="1">
    <location>
        <begin position="699"/>
        <end position="712"/>
    </location>
</feature>
<protein>
    <submittedName>
        <fullName evidence="3">C2H2-type domain-containing protein</fullName>
    </submittedName>
</protein>
<feature type="region of interest" description="Disordered" evidence="1">
    <location>
        <begin position="693"/>
        <end position="760"/>
    </location>
</feature>
<evidence type="ECO:0000313" key="2">
    <source>
        <dbReference type="Proteomes" id="UP000095285"/>
    </source>
</evidence>
<feature type="compositionally biased region" description="Basic and acidic residues" evidence="1">
    <location>
        <begin position="749"/>
        <end position="758"/>
    </location>
</feature>
<dbReference type="OrthoDB" id="5842637at2759"/>
<feature type="compositionally biased region" description="Basic and acidic residues" evidence="1">
    <location>
        <begin position="643"/>
        <end position="665"/>
    </location>
</feature>
<proteinExistence type="predicted"/>
<feature type="compositionally biased region" description="Basic and acidic residues" evidence="1">
    <location>
        <begin position="545"/>
        <end position="557"/>
    </location>
</feature>
<reference evidence="2" key="1">
    <citation type="submission" date="2012-04" db="EMBL/GenBank/DDBJ databases">
        <title>The Genome Sequence of Loa loa.</title>
        <authorList>
            <consortium name="The Broad Institute Genome Sequencing Platform"/>
            <consortium name="Broad Institute Genome Sequencing Center for Infectious Disease"/>
            <person name="Nutman T.B."/>
            <person name="Fink D.L."/>
            <person name="Russ C."/>
            <person name="Young S."/>
            <person name="Zeng Q."/>
            <person name="Gargeya S."/>
            <person name="Alvarado L."/>
            <person name="Berlin A."/>
            <person name="Chapman S.B."/>
            <person name="Chen Z."/>
            <person name="Freedman E."/>
            <person name="Gellesch M."/>
            <person name="Goldberg J."/>
            <person name="Griggs A."/>
            <person name="Gujja S."/>
            <person name="Heilman E.R."/>
            <person name="Heiman D."/>
            <person name="Howarth C."/>
            <person name="Mehta T."/>
            <person name="Neiman D."/>
            <person name="Pearson M."/>
            <person name="Roberts A."/>
            <person name="Saif S."/>
            <person name="Shea T."/>
            <person name="Shenoy N."/>
            <person name="Sisk P."/>
            <person name="Stolte C."/>
            <person name="Sykes S."/>
            <person name="White J."/>
            <person name="Yandava C."/>
            <person name="Haas B."/>
            <person name="Henn M.R."/>
            <person name="Nusbaum C."/>
            <person name="Birren B."/>
        </authorList>
    </citation>
    <scope>NUCLEOTIDE SEQUENCE [LARGE SCALE GENOMIC DNA]</scope>
</reference>
<keyword evidence="2" id="KW-1185">Reference proteome</keyword>
<feature type="compositionally biased region" description="Basic and acidic residues" evidence="1">
    <location>
        <begin position="578"/>
        <end position="589"/>
    </location>
</feature>
<dbReference type="Proteomes" id="UP000095285">
    <property type="component" value="Unassembled WGS sequence"/>
</dbReference>
<gene>
    <name evidence="3" type="primary">LOAG_11641</name>
</gene>
<feature type="region of interest" description="Disordered" evidence="1">
    <location>
        <begin position="518"/>
        <end position="669"/>
    </location>
</feature>
<feature type="compositionally biased region" description="Basic and acidic residues" evidence="1">
    <location>
        <begin position="721"/>
        <end position="738"/>
    </location>
</feature>
<reference evidence="3" key="2">
    <citation type="submission" date="2016-11" db="UniProtKB">
        <authorList>
            <consortium name="WormBaseParasite"/>
        </authorList>
    </citation>
    <scope>IDENTIFICATION</scope>
</reference>
<sequence length="773" mass="86973">MEVNCNHACSTLTRTFNSFTHVSELHVGSKGAQVIVEPQFSPLTPYQSADSLPPPVYGLLEERSDIDATLITPKLVDNLRNHYGSKQKKNGEILRSPSKKWLPTASSKNAQLKNWKVPPGAKLIGYNVQMIAGYIPTTYLNNSRHKTGKGRLESQDSETSLVTYSEYVPGYSMNTIKNYEVNQKSDKLNTVTARADSLENDTDDELLNDESIVHTNFNFGKSRFLGKREKSTTIDATSSTVGMVDLGDFLWPVIEAEPEAEKQDEESIFASKVDRNTTESNKGLSFIGPIERNLSVSQKNTSIRTTVKPYSRDTRGRLEDNPVAVFQSVVATSSAESTASVYDENLEKLQFMIPQKANSSMKNRYIDEVLENLTSNSEQPQLRGGAGKAGQEFPLFQQFSPAKLQMNYTDGQATLITKEPSEMTASRRSLPVITPKTTINIALIQQKNIDKNGPTVETIIRITEPSNECERESMDIKRLSEVHVISAGSAQNSTSNPVAMPQSTTMKIDISEFDDEDYDKAEQNRDGNSFPKLENPEFSEIEPINEQRREMNEKLDPGQDSGDVNGNDEHEESLQGAEFRESNGDDGDGRWLQGKPVEMKNSSEGISSRNKENFKDDYDDQDDGDDDDNHDDDVRDDDDDNPEMIKENDDEVLRLQENSEEKQGRIDASIFVPGQIPTFEEWLSSLPIQPAFPFGSKSGMWNQSPADPNHQSFFRPFRRGSKNEENRQEGQRLAADSKKKQRAGLYNYDHPEDKDKVQFQEQRFILPKNVPYK</sequence>
<feature type="compositionally biased region" description="Acidic residues" evidence="1">
    <location>
        <begin position="617"/>
        <end position="642"/>
    </location>
</feature>
<dbReference type="WBParaSite" id="EN70_7383">
    <property type="protein sequence ID" value="EN70_7383"/>
    <property type="gene ID" value="EN70_7383"/>
</dbReference>
<dbReference type="AlphaFoldDB" id="A0A1I7VXK2"/>
<evidence type="ECO:0000313" key="3">
    <source>
        <dbReference type="WBParaSite" id="EN70_7383"/>
    </source>
</evidence>
<accession>A0A1I7VXK2</accession>
<evidence type="ECO:0000256" key="1">
    <source>
        <dbReference type="SAM" id="MobiDB-lite"/>
    </source>
</evidence>
<name>A0A1I7VXK2_LOALO</name>